<proteinExistence type="predicted"/>
<accession>A0AAD9WLH0</accession>
<dbReference type="PANTHER" id="PTHR33116">
    <property type="entry name" value="REVERSE TRANSCRIPTASE ZINC-BINDING DOMAIN-CONTAINING PROTEIN-RELATED-RELATED"/>
    <property type="match status" value="1"/>
</dbReference>
<dbReference type="Proteomes" id="UP001280121">
    <property type="component" value="Unassembled WGS sequence"/>
</dbReference>
<evidence type="ECO:0000313" key="2">
    <source>
        <dbReference type="EMBL" id="KAK2634652.1"/>
    </source>
</evidence>
<feature type="chain" id="PRO_5042105240" description="Reverse transcriptase domain-containing protein" evidence="1">
    <location>
        <begin position="17"/>
        <end position="307"/>
    </location>
</feature>
<dbReference type="AlphaFoldDB" id="A0AAD9WLH0"/>
<dbReference type="PANTHER" id="PTHR33116:SF75">
    <property type="entry name" value="RIBONUCLEASE H PROTEIN"/>
    <property type="match status" value="1"/>
</dbReference>
<name>A0AAD9WLH0_9ROSI</name>
<protein>
    <recommendedName>
        <fullName evidence="4">Reverse transcriptase domain-containing protein</fullName>
    </recommendedName>
</protein>
<comment type="caution">
    <text evidence="2">The sequence shown here is derived from an EMBL/GenBank/DDBJ whole genome shotgun (WGS) entry which is preliminary data.</text>
</comment>
<keyword evidence="3" id="KW-1185">Reference proteome</keyword>
<reference evidence="2" key="1">
    <citation type="journal article" date="2023" name="Plant J.">
        <title>Genome sequences and population genomics provide insights into the demographic history, inbreeding, and mutation load of two 'living fossil' tree species of Dipteronia.</title>
        <authorList>
            <person name="Feng Y."/>
            <person name="Comes H.P."/>
            <person name="Chen J."/>
            <person name="Zhu S."/>
            <person name="Lu R."/>
            <person name="Zhang X."/>
            <person name="Li P."/>
            <person name="Qiu J."/>
            <person name="Olsen K.M."/>
            <person name="Qiu Y."/>
        </authorList>
    </citation>
    <scope>NUCLEOTIDE SEQUENCE</scope>
    <source>
        <strain evidence="2">KIB01</strain>
    </source>
</reference>
<feature type="signal peptide" evidence="1">
    <location>
        <begin position="1"/>
        <end position="16"/>
    </location>
</feature>
<gene>
    <name evidence="2" type="ORF">Ddye_029444</name>
</gene>
<dbReference type="EMBL" id="JANJYI010000009">
    <property type="protein sequence ID" value="KAK2634652.1"/>
    <property type="molecule type" value="Genomic_DNA"/>
</dbReference>
<organism evidence="2 3">
    <name type="scientific">Dipteronia dyeriana</name>
    <dbReference type="NCBI Taxonomy" id="168575"/>
    <lineage>
        <taxon>Eukaryota</taxon>
        <taxon>Viridiplantae</taxon>
        <taxon>Streptophyta</taxon>
        <taxon>Embryophyta</taxon>
        <taxon>Tracheophyta</taxon>
        <taxon>Spermatophyta</taxon>
        <taxon>Magnoliopsida</taxon>
        <taxon>eudicotyledons</taxon>
        <taxon>Gunneridae</taxon>
        <taxon>Pentapetalae</taxon>
        <taxon>rosids</taxon>
        <taxon>malvids</taxon>
        <taxon>Sapindales</taxon>
        <taxon>Sapindaceae</taxon>
        <taxon>Hippocastanoideae</taxon>
        <taxon>Acereae</taxon>
        <taxon>Dipteronia</taxon>
    </lineage>
</organism>
<sequence length="307" mass="35062">MLWCISSSMLLLLVNESPTTQFGMKRGLKQGDPFSFFLFNIVMKGLSCLFRKTCNLGSISGASFRGNEVHISHLQFANDMILFIKPNVEFLRNTRQILGCCELAAGLRINFNMSCVVQVPLGVTNSIEKLQRSFLWWDRSVKKKIYVFGWDTVCKSKKFRGLGIDKTTDKNRSLLAKWVWRFGTEENALWRKVICARYEIPFSSLAFRPDVKFVVGSFRLCIEAPSHKAIWYEFCPSKIEIFIWQALRGRVMVGQVMQNFGRPEITASSKVPKFHGKVSKLSISTMILNHPESCIKLRQVKRPGGGL</sequence>
<evidence type="ECO:0000313" key="3">
    <source>
        <dbReference type="Proteomes" id="UP001280121"/>
    </source>
</evidence>
<evidence type="ECO:0000256" key="1">
    <source>
        <dbReference type="SAM" id="SignalP"/>
    </source>
</evidence>
<keyword evidence="1" id="KW-0732">Signal</keyword>
<evidence type="ECO:0008006" key="4">
    <source>
        <dbReference type="Google" id="ProtNLM"/>
    </source>
</evidence>